<accession>A0ABR2N4Q8</accession>
<comment type="caution">
    <text evidence="1">The sequence shown here is derived from an EMBL/GenBank/DDBJ whole genome shotgun (WGS) entry which is preliminary data.</text>
</comment>
<proteinExistence type="predicted"/>
<dbReference type="Proteomes" id="UP001412067">
    <property type="component" value="Unassembled WGS sequence"/>
</dbReference>
<evidence type="ECO:0000313" key="1">
    <source>
        <dbReference type="EMBL" id="KAK8971113.1"/>
    </source>
</evidence>
<keyword evidence="2" id="KW-1185">Reference proteome</keyword>
<reference evidence="1 2" key="1">
    <citation type="journal article" date="2022" name="Nat. Plants">
        <title>Genomes of leafy and leafless Platanthera orchids illuminate the evolution of mycoheterotrophy.</title>
        <authorList>
            <person name="Li M.H."/>
            <person name="Liu K.W."/>
            <person name="Li Z."/>
            <person name="Lu H.C."/>
            <person name="Ye Q.L."/>
            <person name="Zhang D."/>
            <person name="Wang J.Y."/>
            <person name="Li Y.F."/>
            <person name="Zhong Z.M."/>
            <person name="Liu X."/>
            <person name="Yu X."/>
            <person name="Liu D.K."/>
            <person name="Tu X.D."/>
            <person name="Liu B."/>
            <person name="Hao Y."/>
            <person name="Liao X.Y."/>
            <person name="Jiang Y.T."/>
            <person name="Sun W.H."/>
            <person name="Chen J."/>
            <person name="Chen Y.Q."/>
            <person name="Ai Y."/>
            <person name="Zhai J.W."/>
            <person name="Wu S.S."/>
            <person name="Zhou Z."/>
            <person name="Hsiao Y.Y."/>
            <person name="Wu W.L."/>
            <person name="Chen Y.Y."/>
            <person name="Lin Y.F."/>
            <person name="Hsu J.L."/>
            <person name="Li C.Y."/>
            <person name="Wang Z.W."/>
            <person name="Zhao X."/>
            <person name="Zhong W.Y."/>
            <person name="Ma X.K."/>
            <person name="Ma L."/>
            <person name="Huang J."/>
            <person name="Chen G.Z."/>
            <person name="Huang M.Z."/>
            <person name="Huang L."/>
            <person name="Peng D.H."/>
            <person name="Luo Y.B."/>
            <person name="Zou S.Q."/>
            <person name="Chen S.P."/>
            <person name="Lan S."/>
            <person name="Tsai W.C."/>
            <person name="Van de Peer Y."/>
            <person name="Liu Z.J."/>
        </authorList>
    </citation>
    <scope>NUCLEOTIDE SEQUENCE [LARGE SCALE GENOMIC DNA]</scope>
    <source>
        <strain evidence="1">Lor288</strain>
    </source>
</reference>
<gene>
    <name evidence="1" type="ORF">KSP40_PGU020191</name>
</gene>
<name>A0ABR2N4Q8_9ASPA</name>
<dbReference type="EMBL" id="JBBWWR010000001">
    <property type="protein sequence ID" value="KAK8971113.1"/>
    <property type="molecule type" value="Genomic_DNA"/>
</dbReference>
<protein>
    <submittedName>
        <fullName evidence="1">Uncharacterized protein</fullName>
    </submittedName>
</protein>
<organism evidence="1 2">
    <name type="scientific">Platanthera guangdongensis</name>
    <dbReference type="NCBI Taxonomy" id="2320717"/>
    <lineage>
        <taxon>Eukaryota</taxon>
        <taxon>Viridiplantae</taxon>
        <taxon>Streptophyta</taxon>
        <taxon>Embryophyta</taxon>
        <taxon>Tracheophyta</taxon>
        <taxon>Spermatophyta</taxon>
        <taxon>Magnoliopsida</taxon>
        <taxon>Liliopsida</taxon>
        <taxon>Asparagales</taxon>
        <taxon>Orchidaceae</taxon>
        <taxon>Orchidoideae</taxon>
        <taxon>Orchideae</taxon>
        <taxon>Orchidinae</taxon>
        <taxon>Platanthera</taxon>
    </lineage>
</organism>
<sequence>MVKDTLERATEPNLDLKTYLQDAYIHPVMRQEKFDRRLTLEEDEESLLVPTKRTSRRSTPGVCEKTLLEEEEEESDFEIARVSVHFFSTKLFEDVSE</sequence>
<evidence type="ECO:0000313" key="2">
    <source>
        <dbReference type="Proteomes" id="UP001412067"/>
    </source>
</evidence>